<evidence type="ECO:0000313" key="2">
    <source>
        <dbReference type="EMBL" id="AEG71278.1"/>
    </source>
</evidence>
<dbReference type="KEGG" id="rsn:RSPO_m00640"/>
<accession>F6G8Q9</accession>
<reference evidence="2 3" key="1">
    <citation type="journal article" date="2011" name="J. Bacteriol.">
        <title>Complete genome sequence of the plant pathogen Ralstonia solanacearum strain Po82.</title>
        <authorList>
            <person name="Xu J."/>
            <person name="Zheng H.J."/>
            <person name="Liu L."/>
            <person name="Pan Z.C."/>
            <person name="Prior P."/>
            <person name="Tang B."/>
            <person name="Xu J.S."/>
            <person name="Zhang H."/>
            <person name="Tian Q."/>
            <person name="Zhang L.Q."/>
            <person name="Feng J."/>
        </authorList>
    </citation>
    <scope>NUCLEOTIDE SEQUENCE [LARGE SCALE GENOMIC DNA]</scope>
    <source>
        <strain evidence="3">Po82</strain>
    </source>
</reference>
<evidence type="ECO:0000256" key="1">
    <source>
        <dbReference type="SAM" id="MobiDB-lite"/>
    </source>
</evidence>
<evidence type="ECO:0000313" key="3">
    <source>
        <dbReference type="Proteomes" id="UP000007953"/>
    </source>
</evidence>
<dbReference type="PATRIC" id="fig|1031711.3.peg.3856"/>
<sequence length="133" mass="14278">MTRGSAGRPAQTQRPAHSRPLVISPPRRAGRGSGAARAPLFAPLRNSIFCASVLCLAWGRPSVDGLSQETAMHRPSRTPPTLQSHASAAARIVAIGLDTANTLAMRLAASLFRAGTMPLQPRRVPVRVRARRW</sequence>
<organism evidence="2 3">
    <name type="scientific">Ralstonia solanacearum (strain Po82)</name>
    <dbReference type="NCBI Taxonomy" id="1031711"/>
    <lineage>
        <taxon>Bacteria</taxon>
        <taxon>Pseudomonadati</taxon>
        <taxon>Pseudomonadota</taxon>
        <taxon>Betaproteobacteria</taxon>
        <taxon>Burkholderiales</taxon>
        <taxon>Burkholderiaceae</taxon>
        <taxon>Ralstonia</taxon>
        <taxon>Ralstonia solanacearum species complex</taxon>
    </lineage>
</organism>
<dbReference type="HOGENOM" id="CLU_1904999_0_0_4"/>
<dbReference type="Proteomes" id="UP000007953">
    <property type="component" value="Plasmid megaplasmid"/>
</dbReference>
<proteinExistence type="predicted"/>
<name>F6G8Q9_RALS8</name>
<geneLocation type="plasmid" evidence="3"/>
<keyword evidence="2" id="KW-0614">Plasmid</keyword>
<protein>
    <submittedName>
        <fullName evidence="2">Uncharacterized protein</fullName>
    </submittedName>
</protein>
<feature type="region of interest" description="Disordered" evidence="1">
    <location>
        <begin position="1"/>
        <end position="35"/>
    </location>
</feature>
<dbReference type="EMBL" id="CP002820">
    <property type="protein sequence ID" value="AEG71278.1"/>
    <property type="molecule type" value="Genomic_DNA"/>
</dbReference>
<gene>
    <name evidence="2" type="ordered locus">RSPO_m00640</name>
</gene>
<dbReference type="AlphaFoldDB" id="F6G8Q9"/>